<dbReference type="EMBL" id="CM041545">
    <property type="protein sequence ID" value="KAI3362451.1"/>
    <property type="molecule type" value="Genomic_DNA"/>
</dbReference>
<keyword evidence="2" id="KW-1185">Reference proteome</keyword>
<protein>
    <submittedName>
        <fullName evidence="1">Uncharacterized protein</fullName>
    </submittedName>
</protein>
<gene>
    <name evidence="1" type="ORF">L3Q82_012739</name>
</gene>
<reference evidence="1" key="1">
    <citation type="submission" date="2022-04" db="EMBL/GenBank/DDBJ databases">
        <title>Jade perch genome.</title>
        <authorList>
            <person name="Chao B."/>
        </authorList>
    </citation>
    <scope>NUCLEOTIDE SEQUENCE</scope>
    <source>
        <strain evidence="1">CB-2022</strain>
    </source>
</reference>
<sequence length="2465" mass="276195">KLEPGQHVRTAQIRESVSQTAVPVCCSSGRESQTHTHPGKAILAGGIAGGIEICITFPTEYVKTQLQLDEKANPPKYKGIVDCVKQTVNSHGVRGLYRGLNSLLYGSIPKAAVRFGMFEFLSNKMRDENGKLDSKRGFLCGLGAGVAEAVVVVCPMETVKVKFIHDQTSANPKYKGFFHGVREIVRTEGLKGTYQGLTATVLKQGSNQAIRFYVMTSLRNWYKGDDPNKIINPLLTGLFGAVAGAVSVFGNTPLDVIKTRMQGLEAHKYKNTLDCAVKIMKHEGPLASAFNTIVPSKLVTKLRDLGLNSALSPTPSVKFAADDTTVIGLITGDDETATTERRFYKGTVPRLGRVCLDVAIVFIIYEEVVKVQKLQCMCPVDFRGVFQLDERRRDAVIALGIFLVESNLQHKDAIVPYLLGLLKGLPKVQWIEESSERKGRETLPVAENFSFSLVTLLSDVAQRDETLRGQILEAVMDIMQVLQDICKNPEAHDKDYLCRYTVPSLLGVALGAFGRYSNTDEPLLSKLFPRPVAPVLTTGDESDAVHRRSFNDFRSILPSSLLTVCQGDTLRRKASSLSSVSQQASPERACLTPSSPADPSAQYFEGSYLPDGSAVDPDYYFSTISSSFSVSPLFTGSSSGEFHVPLDTLRQLLHMVEQFVSESFLKSLDDTLAEFQELNPGLHLYYKTFSDPLYVAIFKMLRDTLYNLKDLQTDYVKEVHDFVLEQFSSSQSELQRILHDVEYLQSELSPLKLRCQANAACVDLMVWAVTEEQGAENLCTKLSEKLQSKTSSKVIIAHMPLLICCLQGLGRLCERFPVVAHSVTMSLRDFLVVPSPVLVKLYKYHSQYAPGGGEIKIHITNEHSQSTLSTNSSKKNHPSMYEQLRDISIDNICRCLKAGLTMDNVIVEAFLASLSNRLYIYQENDKDAHLIPDHTIRALGHIAVALRDTPRVMEPILQILQQKFCQPPSQLDVLIIDQLGCMVITGNQYIYQEVWNLFQQISVKASSMVYSTKDYKDHGYRHCSLAVINALGNIAANLQAEQMVDELLVNLLELFVQLGLEGKRASERASDKGPALKASSSAGNLGVLIPVIAVLTKRLPPIKEAKPRLQKLFRDFWLYSVVMGFAVEGSGLWPEEWYEGVCEIATKSPLLTFPSGEPLRSELQYNSALKNDTVTAKRCVSVIVVTSLKFIGFIAVLKAELNDLRSTIINLLDPPPEVAALINKLDFAMSTYLLSVYRLEYMRMLRSLDSDRFQVMFRYFEDRAIQKDKSGMMQCVIAVSDKVFEVFLQMMAEKPKTKAHEEELERHAQFLLVNFNHIHKRIRRVADKYLSGLAETFPHLLWSGRVLRTMLDILQTLSLSLSADIHKDQPYYDIPDTPYRITVPDTYEARESIVKDFAARCGEILKEAMKWAPSVTKSHLQEYLNKHQNWVSGLSQHTGLAMATESILHFAGYNRQSTTLGSTQLTERPACVKKDYSNFMASLNLRNRYAGEVSGMIHFAQAVRGQSDLGRLMIKQMGEALDSAQPEAFTEAMFKLAALLISSKDCDPQLLHHLCWSPLKMFTAHGMETAIACWEWLLAARVGVEVPFMREMAGAWQMTVELKMGLFSDAQVEADPLAASEESQPVPCPPDVTPHQIWIEFLVQRFEIAKYSSADQVEIFGSLLQRSLSLNVGGAKSSLNRHVAAIGPRFRLLTLGLSLLHSDVLTNATVRNVLREKIYSTAFDYFSVAPKFPTQGDKHLREDISIMIRFYASILSDKKYLAACHLVPPDNQDPSLNSLSVMNAADLRSNIDSSSRSQQSGQGWINTYPLSSGMSTASKKSGTSKKSNRGTQLHKYYMKRRTLLLALLASEIERLTTWYNPLSTQELAISTEQSVETSIANWRSKYISLTEKQWKDNVNLAWGIAPYLAMQLPTRLFKNDAIVAEVTRLVRLDPGAVSDVPEAVKFLVTWHTIDADSPELSHILCWAPADPPTGLSYFSSMYPPHPLTAQYGVKVLRSFPPDAILFYIPQIVQALRYDKMGYVREYILWAAQKSQLLAHQFIWNMKTNIFMDEEGHHKDPDIGELLEQMVEEITGSLSGPAKDFYQREFDFFNKITNVSAVLKPVPKGEERKRACLKALSDIKVQPGCYLPSNPEAIVLDIDYKSGTPMQSAAKAPYLAKFKVKRCGVSELEREGLRCPSDSLEDGDENPDGSRRVCWQAAIFKVGDDCRQDMLALQIIGLFKNIFQLVGLDLFVFPYRVVATAPGVFTNPSSPQCGVIECIPDCKSRDQLGRQTDFGMYDYFRNQYGDESTLAFQKARYNFIRSMAAYSLLLFLLQIKDRHNGNIMLDSKGHLIHIDFGFMFESSPGGNLGWEPDIKLTDEMVMIMGGKMEATPFKWFMEMCVRGYLAVRPYMDAVVSLVTLMLDTGLPCFRGQTIKLLKGRFNPQMSEKEAAAFIIKVIQSCFLSSRSKTYDMLQYYQNQIPY</sequence>
<accession>A0ACB8W3Z3</accession>
<feature type="non-terminal residue" evidence="1">
    <location>
        <position position="1"/>
    </location>
</feature>
<proteinExistence type="predicted"/>
<organism evidence="1 2">
    <name type="scientific">Scortum barcoo</name>
    <name type="common">barcoo grunter</name>
    <dbReference type="NCBI Taxonomy" id="214431"/>
    <lineage>
        <taxon>Eukaryota</taxon>
        <taxon>Metazoa</taxon>
        <taxon>Chordata</taxon>
        <taxon>Craniata</taxon>
        <taxon>Vertebrata</taxon>
        <taxon>Euteleostomi</taxon>
        <taxon>Actinopterygii</taxon>
        <taxon>Neopterygii</taxon>
        <taxon>Teleostei</taxon>
        <taxon>Neoteleostei</taxon>
        <taxon>Acanthomorphata</taxon>
        <taxon>Eupercaria</taxon>
        <taxon>Centrarchiformes</taxon>
        <taxon>Terapontoidei</taxon>
        <taxon>Terapontidae</taxon>
        <taxon>Scortum</taxon>
    </lineage>
</organism>
<dbReference type="Proteomes" id="UP000831701">
    <property type="component" value="Chromosome 15"/>
</dbReference>
<comment type="caution">
    <text evidence="1">The sequence shown here is derived from an EMBL/GenBank/DDBJ whole genome shotgun (WGS) entry which is preliminary data.</text>
</comment>
<evidence type="ECO:0000313" key="2">
    <source>
        <dbReference type="Proteomes" id="UP000831701"/>
    </source>
</evidence>
<evidence type="ECO:0000313" key="1">
    <source>
        <dbReference type="EMBL" id="KAI3362451.1"/>
    </source>
</evidence>
<name>A0ACB8W3Z3_9TELE</name>